<feature type="transmembrane region" description="Helical" evidence="1">
    <location>
        <begin position="419"/>
        <end position="442"/>
    </location>
</feature>
<dbReference type="EMBL" id="JAJSOF020000003">
    <property type="protein sequence ID" value="KAJ4449739.1"/>
    <property type="molecule type" value="Genomic_DNA"/>
</dbReference>
<dbReference type="PANTHER" id="PTHR10773">
    <property type="entry name" value="DNA-DIRECTED RNA POLYMERASES I, II, AND III SUBUNIT RPABC2"/>
    <property type="match status" value="1"/>
</dbReference>
<gene>
    <name evidence="2" type="ORF">ANN_01143</name>
</gene>
<dbReference type="PANTHER" id="PTHR10773:SF19">
    <property type="match status" value="1"/>
</dbReference>
<keyword evidence="1" id="KW-0472">Membrane</keyword>
<keyword evidence="1" id="KW-0812">Transmembrane</keyword>
<name>A0ABQ8TSR6_PERAM</name>
<organism evidence="2 3">
    <name type="scientific">Periplaneta americana</name>
    <name type="common">American cockroach</name>
    <name type="synonym">Blatta americana</name>
    <dbReference type="NCBI Taxonomy" id="6978"/>
    <lineage>
        <taxon>Eukaryota</taxon>
        <taxon>Metazoa</taxon>
        <taxon>Ecdysozoa</taxon>
        <taxon>Arthropoda</taxon>
        <taxon>Hexapoda</taxon>
        <taxon>Insecta</taxon>
        <taxon>Pterygota</taxon>
        <taxon>Neoptera</taxon>
        <taxon>Polyneoptera</taxon>
        <taxon>Dictyoptera</taxon>
        <taxon>Blattodea</taxon>
        <taxon>Blattoidea</taxon>
        <taxon>Blattidae</taxon>
        <taxon>Blattinae</taxon>
        <taxon>Periplaneta</taxon>
    </lineage>
</organism>
<proteinExistence type="predicted"/>
<evidence type="ECO:0000313" key="2">
    <source>
        <dbReference type="EMBL" id="KAJ4449739.1"/>
    </source>
</evidence>
<evidence type="ECO:0000313" key="3">
    <source>
        <dbReference type="Proteomes" id="UP001148838"/>
    </source>
</evidence>
<sequence>MRKVLRFTCHSIFYDNSCDRIQHRRYFKQMATQNEPNRIDDYEDLTIKILLRCDSNSTLYSVSTVKVELNISMSPPFLLITLYGPSNDVRPSLYHSSQFLVCCLLRRSELPTLPIRARQRGMHRTDRLDTATYTHTLLSTDVHIRTDHVRYTLRYLHCFSVVSCPHPSDSALNGILYLFTISDFCADGPINSFHRPHTDTCNTCDTFSVRIAHEKDEQFLAQLKMEQELHLRRLQNATEQKKIYKEKSEQEYSLAVFTLDLENVGSTFTHQQQSLLTESSLTYNFGIHNLKTGKYTCSCGGENTASRGSQEIGSCLKKYCKGLHEVSLIIAYSDCCGGQDRNKNLFKFWMYIMKTSSIQVIDHKFLEPGHTYTECDQDFGLIKNSKYVVNNIFVPEDWISTVKATSKKFSVTPMSNEDFFTVINVIIVIQILKPYFTLSYFFTVKSMDKFTKTTITKDEEDNTLSWHKIR</sequence>
<reference evidence="2 3" key="1">
    <citation type="journal article" date="2022" name="Allergy">
        <title>Genome assembly and annotation of Periplaneta americana reveal a comprehensive cockroach allergen profile.</title>
        <authorList>
            <person name="Wang L."/>
            <person name="Xiong Q."/>
            <person name="Saelim N."/>
            <person name="Wang L."/>
            <person name="Nong W."/>
            <person name="Wan A.T."/>
            <person name="Shi M."/>
            <person name="Liu X."/>
            <person name="Cao Q."/>
            <person name="Hui J.H.L."/>
            <person name="Sookrung N."/>
            <person name="Leung T.F."/>
            <person name="Tungtrongchitr A."/>
            <person name="Tsui S.K.W."/>
        </authorList>
    </citation>
    <scope>NUCLEOTIDE SEQUENCE [LARGE SCALE GENOMIC DNA]</scope>
    <source>
        <strain evidence="2">PWHHKU_190912</strain>
    </source>
</reference>
<comment type="caution">
    <text evidence="2">The sequence shown here is derived from an EMBL/GenBank/DDBJ whole genome shotgun (WGS) entry which is preliminary data.</text>
</comment>
<protein>
    <submittedName>
        <fullName evidence="2">Uncharacterized protein</fullName>
    </submittedName>
</protein>
<keyword evidence="1" id="KW-1133">Transmembrane helix</keyword>
<accession>A0ABQ8TSR6</accession>
<keyword evidence="3" id="KW-1185">Reference proteome</keyword>
<evidence type="ECO:0000256" key="1">
    <source>
        <dbReference type="SAM" id="Phobius"/>
    </source>
</evidence>
<dbReference type="Proteomes" id="UP001148838">
    <property type="component" value="Unassembled WGS sequence"/>
</dbReference>